<gene>
    <name evidence="4" type="ORF">LTR36_008778</name>
</gene>
<sequence>MWYPPSGAGYENYFIGSQSIVIDPADRAWVLDTGRVESPNGTLVPASYGGPKLVGIHLNNNTVFQTIVFPTTVAYSDSYLNDVRFDLRANLSGTSGKGVAYITDSSSEGRNGLIVADLGTGKSWRHLDGNPAVHPIQQWLAYLWGVPLYGTNVGRPFSYLAFGSDGIALSADGETLYWKSVSNRYLFSIPTVRLRDNSATSELLAQGAINNHGETGITDGMETDTNGFIYHGNMEQNGISFFNPANGSDMLFVRDPRINWVDTMATTTNGYLYFTVNQLVYSPLTYPGTDRRKRPFALFRVPLINNATRPILI</sequence>
<name>A0AAV9JTW9_9PEZI</name>
<dbReference type="EMBL" id="JAVFHQ010000006">
    <property type="protein sequence ID" value="KAK4549005.1"/>
    <property type="molecule type" value="Genomic_DNA"/>
</dbReference>
<evidence type="ECO:0008006" key="6">
    <source>
        <dbReference type="Google" id="ProtNLM"/>
    </source>
</evidence>
<dbReference type="Gene3D" id="2.120.10.30">
    <property type="entry name" value="TolB, C-terminal domain"/>
    <property type="match status" value="1"/>
</dbReference>
<dbReference type="GO" id="GO:0005576">
    <property type="term" value="C:extracellular region"/>
    <property type="evidence" value="ECO:0007669"/>
    <property type="project" value="UniProtKB-SubCell"/>
</dbReference>
<dbReference type="Proteomes" id="UP001324427">
    <property type="component" value="Unassembled WGS sequence"/>
</dbReference>
<reference evidence="4 5" key="1">
    <citation type="submission" date="2021-11" db="EMBL/GenBank/DDBJ databases">
        <title>Black yeast isolated from Biological Soil Crust.</title>
        <authorList>
            <person name="Kurbessoian T."/>
        </authorList>
    </citation>
    <scope>NUCLEOTIDE SEQUENCE [LARGE SCALE GENOMIC DNA]</scope>
    <source>
        <strain evidence="4 5">CCFEE 5522</strain>
    </source>
</reference>
<evidence type="ECO:0000256" key="3">
    <source>
        <dbReference type="ARBA" id="ARBA00022525"/>
    </source>
</evidence>
<dbReference type="SUPFAM" id="SSF63829">
    <property type="entry name" value="Calcium-dependent phosphotriesterase"/>
    <property type="match status" value="1"/>
</dbReference>
<dbReference type="Pfam" id="PF03022">
    <property type="entry name" value="MRJP"/>
    <property type="match status" value="1"/>
</dbReference>
<evidence type="ECO:0000313" key="5">
    <source>
        <dbReference type="Proteomes" id="UP001324427"/>
    </source>
</evidence>
<comment type="caution">
    <text evidence="4">The sequence shown here is derived from an EMBL/GenBank/DDBJ whole genome shotgun (WGS) entry which is preliminary data.</text>
</comment>
<comment type="subcellular location">
    <subcellularLocation>
        <location evidence="1">Secreted</location>
    </subcellularLocation>
</comment>
<protein>
    <recommendedName>
        <fullName evidence="6">Major royal jelly protein</fullName>
    </recommendedName>
</protein>
<accession>A0AAV9JTW9</accession>
<dbReference type="InterPro" id="IPR011042">
    <property type="entry name" value="6-blade_b-propeller_TolB-like"/>
</dbReference>
<evidence type="ECO:0000313" key="4">
    <source>
        <dbReference type="EMBL" id="KAK4549005.1"/>
    </source>
</evidence>
<keyword evidence="3" id="KW-0964">Secreted</keyword>
<evidence type="ECO:0000256" key="2">
    <source>
        <dbReference type="ARBA" id="ARBA00009127"/>
    </source>
</evidence>
<dbReference type="InterPro" id="IPR017996">
    <property type="entry name" value="MRJP/yellow-related"/>
</dbReference>
<comment type="similarity">
    <text evidence="2">Belongs to the major royal jelly protein family.</text>
</comment>
<dbReference type="PANTHER" id="PTHR10009">
    <property type="entry name" value="PROTEIN YELLOW-RELATED"/>
    <property type="match status" value="1"/>
</dbReference>
<evidence type="ECO:0000256" key="1">
    <source>
        <dbReference type="ARBA" id="ARBA00004613"/>
    </source>
</evidence>
<dbReference type="AlphaFoldDB" id="A0AAV9JTW9"/>
<dbReference type="PANTHER" id="PTHR10009:SF18">
    <property type="entry name" value="PROTEIN YELLOW-LIKE PROTEIN"/>
    <property type="match status" value="1"/>
</dbReference>
<proteinExistence type="inferred from homology"/>
<organism evidence="4 5">
    <name type="scientific">Oleoguttula mirabilis</name>
    <dbReference type="NCBI Taxonomy" id="1507867"/>
    <lineage>
        <taxon>Eukaryota</taxon>
        <taxon>Fungi</taxon>
        <taxon>Dikarya</taxon>
        <taxon>Ascomycota</taxon>
        <taxon>Pezizomycotina</taxon>
        <taxon>Dothideomycetes</taxon>
        <taxon>Dothideomycetidae</taxon>
        <taxon>Mycosphaerellales</taxon>
        <taxon>Teratosphaeriaceae</taxon>
        <taxon>Oleoguttula</taxon>
    </lineage>
</organism>
<keyword evidence="5" id="KW-1185">Reference proteome</keyword>